<dbReference type="InterPro" id="IPR006427">
    <property type="entry name" value="Portal_HK97"/>
</dbReference>
<protein>
    <submittedName>
        <fullName evidence="1">Phage portal protein</fullName>
    </submittedName>
</protein>
<sequence length="382" mass="44158">MGWLRFFRKDRDLDPSFDVGDLERAFESLYLKGLAVDKSAEFLARIVAQSEFRYLKDGKRWDNDWTYLLNVSPNRNESASQFWQKLVYRLITKNEVLVILTDDNQLLIADGYIRQRYTCYDDTFESVNVGSFTFKRKFKMGDVIFLQYNNNRLEEYLSGLFIDYQKLYTRIIEALARNGQIRGVLKAKANASFDEEKVKKLQSYADKLFKSFTNKSVSIAPTMDGIEYEELTNKVTKSVMSVDEIKKLKYQFEDDISDILGIPTALRHGDMANLENNQKLFFVDCLAPLNKKIADQLNAKIIGKSQFKLGHRWQIVGVDRRDLFDLATNIDKLISSGSFNVNEIRAELGYEAIASGNRYFMTKNYQELNEKGEPEIGETDSG</sequence>
<name>A0A4Y9FP10_STRAI</name>
<dbReference type="RefSeq" id="WP_135052737.1">
    <property type="nucleotide sequence ID" value="NZ_CAKOCW010000029.1"/>
</dbReference>
<reference evidence="1 2" key="1">
    <citation type="submission" date="2019-03" db="EMBL/GenBank/DDBJ databases">
        <title>Diversity of the mouse oral microbiome.</title>
        <authorList>
            <person name="Joseph S."/>
            <person name="Aduse-Opoku J."/>
            <person name="Curtis M."/>
            <person name="Wade W."/>
            <person name="Hashim A."/>
        </authorList>
    </citation>
    <scope>NUCLEOTIDE SEQUENCE [LARGE SCALE GENOMIC DNA]</scope>
    <source>
        <strain evidence="1 2">HT4</strain>
    </source>
</reference>
<accession>A0A4Y9FP10</accession>
<dbReference type="InterPro" id="IPR006944">
    <property type="entry name" value="Phage/GTA_portal"/>
</dbReference>
<comment type="caution">
    <text evidence="1">The sequence shown here is derived from an EMBL/GenBank/DDBJ whole genome shotgun (WGS) entry which is preliminary data.</text>
</comment>
<dbReference type="NCBIfam" id="TIGR01537">
    <property type="entry name" value="portal_HK97"/>
    <property type="match status" value="1"/>
</dbReference>
<evidence type="ECO:0000313" key="1">
    <source>
        <dbReference type="EMBL" id="TFU30901.1"/>
    </source>
</evidence>
<dbReference type="EMBL" id="SPQA01000012">
    <property type="protein sequence ID" value="TFU30901.1"/>
    <property type="molecule type" value="Genomic_DNA"/>
</dbReference>
<dbReference type="Proteomes" id="UP000297747">
    <property type="component" value="Unassembled WGS sequence"/>
</dbReference>
<gene>
    <name evidence="1" type="ORF">E4U01_04620</name>
</gene>
<evidence type="ECO:0000313" key="2">
    <source>
        <dbReference type="Proteomes" id="UP000297747"/>
    </source>
</evidence>
<dbReference type="AlphaFoldDB" id="A0A4Y9FP10"/>
<organism evidence="1 2">
    <name type="scientific">Streptococcus acidominimus</name>
    <dbReference type="NCBI Taxonomy" id="1326"/>
    <lineage>
        <taxon>Bacteria</taxon>
        <taxon>Bacillati</taxon>
        <taxon>Bacillota</taxon>
        <taxon>Bacilli</taxon>
        <taxon>Lactobacillales</taxon>
        <taxon>Streptococcaceae</taxon>
        <taxon>Streptococcus</taxon>
    </lineage>
</organism>
<proteinExistence type="predicted"/>
<dbReference type="Pfam" id="PF04860">
    <property type="entry name" value="Phage_portal"/>
    <property type="match status" value="1"/>
</dbReference>